<reference evidence="1" key="2">
    <citation type="journal article" date="2023" name="Microbiol Resour">
        <title>Decontamination and Annotation of the Draft Genome Sequence of the Oomycete Lagenidium giganteum ARSEF 373.</title>
        <authorList>
            <person name="Morgan W.R."/>
            <person name="Tartar A."/>
        </authorList>
    </citation>
    <scope>NUCLEOTIDE SEQUENCE</scope>
    <source>
        <strain evidence="1">ARSEF 373</strain>
    </source>
</reference>
<gene>
    <name evidence="1" type="ORF">N0F65_005435</name>
</gene>
<evidence type="ECO:0000313" key="1">
    <source>
        <dbReference type="EMBL" id="DAZ99267.1"/>
    </source>
</evidence>
<comment type="caution">
    <text evidence="1">The sequence shown here is derived from an EMBL/GenBank/DDBJ whole genome shotgun (WGS) entry which is preliminary data.</text>
</comment>
<dbReference type="Proteomes" id="UP001146120">
    <property type="component" value="Unassembled WGS sequence"/>
</dbReference>
<protein>
    <submittedName>
        <fullName evidence="1">Uncharacterized protein</fullName>
    </submittedName>
</protein>
<name>A0AAV2Z1L0_9STRA</name>
<evidence type="ECO:0000313" key="2">
    <source>
        <dbReference type="Proteomes" id="UP001146120"/>
    </source>
</evidence>
<reference evidence="1" key="1">
    <citation type="submission" date="2022-11" db="EMBL/GenBank/DDBJ databases">
        <authorList>
            <person name="Morgan W.R."/>
            <person name="Tartar A."/>
        </authorList>
    </citation>
    <scope>NUCLEOTIDE SEQUENCE</scope>
    <source>
        <strain evidence="1">ARSEF 373</strain>
    </source>
</reference>
<sequence>MKHHLGLRATIEAVEDVKRQIAQSSYLQQALAAVEEQMLDLVRTSATIGPLYILTKLSMPAMEAICAACFPRVAFWLTNVNSFPNFHRVQVVAATAALKTSVEFTSWRVKVFQQICRDQGANYGPTLRGSTQALQVAESGAFSLISVTTSEADVFACVKTIDIAPFLVPKCIRVRGVQCNHSLEDFYAHLRTLQMYIQTSAAHPTAFSTTL</sequence>
<accession>A0AAV2Z1L0</accession>
<organism evidence="1 2">
    <name type="scientific">Lagenidium giganteum</name>
    <dbReference type="NCBI Taxonomy" id="4803"/>
    <lineage>
        <taxon>Eukaryota</taxon>
        <taxon>Sar</taxon>
        <taxon>Stramenopiles</taxon>
        <taxon>Oomycota</taxon>
        <taxon>Peronosporomycetes</taxon>
        <taxon>Pythiales</taxon>
        <taxon>Pythiaceae</taxon>
    </lineage>
</organism>
<dbReference type="PANTHER" id="PTHR38899">
    <property type="entry name" value="DOMAIN OOKINETE PROTEIN, PUTATIVE-RELATED"/>
    <property type="match status" value="1"/>
</dbReference>
<dbReference type="AlphaFoldDB" id="A0AAV2Z1L0"/>
<dbReference type="PANTHER" id="PTHR38899:SF1">
    <property type="entry name" value="PROTEIN KINASE"/>
    <property type="match status" value="1"/>
</dbReference>
<keyword evidence="2" id="KW-1185">Reference proteome</keyword>
<proteinExistence type="predicted"/>
<dbReference type="EMBL" id="DAKRPA010000086">
    <property type="protein sequence ID" value="DAZ99267.1"/>
    <property type="molecule type" value="Genomic_DNA"/>
</dbReference>